<dbReference type="EMBL" id="JAPZVQ010000007">
    <property type="protein sequence ID" value="MDA1385961.1"/>
    <property type="molecule type" value="Genomic_DNA"/>
</dbReference>
<keyword evidence="1" id="KW-0732">Signal</keyword>
<evidence type="ECO:0000313" key="2">
    <source>
        <dbReference type="EMBL" id="MDA1385961.1"/>
    </source>
</evidence>
<feature type="signal peptide" evidence="1">
    <location>
        <begin position="1"/>
        <end position="33"/>
    </location>
</feature>
<gene>
    <name evidence="3" type="ORF">J2S69_004601</name>
    <name evidence="2" type="ORF">O2L01_13290</name>
</gene>
<feature type="chain" id="PRO_5040824999" description="Matrixin" evidence="1">
    <location>
        <begin position="34"/>
        <end position="217"/>
    </location>
</feature>
<keyword evidence="5" id="KW-1185">Reference proteome</keyword>
<name>A0A9X3PLE9_9ACTN</name>
<dbReference type="Gene3D" id="3.40.390.10">
    <property type="entry name" value="Collagenase (Catalytic Domain)"/>
    <property type="match status" value="1"/>
</dbReference>
<dbReference type="SUPFAM" id="SSF55486">
    <property type="entry name" value="Metalloproteases ('zincins'), catalytic domain"/>
    <property type="match status" value="1"/>
</dbReference>
<dbReference type="EMBL" id="JAVDYD010000001">
    <property type="protein sequence ID" value="MDR7340882.1"/>
    <property type="molecule type" value="Genomic_DNA"/>
</dbReference>
<dbReference type="Proteomes" id="UP001145799">
    <property type="component" value="Unassembled WGS sequence"/>
</dbReference>
<organism evidence="2 4">
    <name type="scientific">Glycomyces lechevalierae</name>
    <dbReference type="NCBI Taxonomy" id="256034"/>
    <lineage>
        <taxon>Bacteria</taxon>
        <taxon>Bacillati</taxon>
        <taxon>Actinomycetota</taxon>
        <taxon>Actinomycetes</taxon>
        <taxon>Glycomycetales</taxon>
        <taxon>Glycomycetaceae</taxon>
        <taxon>Glycomyces</taxon>
    </lineage>
</organism>
<evidence type="ECO:0000256" key="1">
    <source>
        <dbReference type="SAM" id="SignalP"/>
    </source>
</evidence>
<dbReference type="InterPro" id="IPR024079">
    <property type="entry name" value="MetalloPept_cat_dom_sf"/>
</dbReference>
<dbReference type="GO" id="GO:0008237">
    <property type="term" value="F:metallopeptidase activity"/>
    <property type="evidence" value="ECO:0007669"/>
    <property type="project" value="InterPro"/>
</dbReference>
<accession>A0A9X3PLE9</accession>
<dbReference type="AlphaFoldDB" id="A0A9X3PLE9"/>
<comment type="caution">
    <text evidence="2">The sequence shown here is derived from an EMBL/GenBank/DDBJ whole genome shotgun (WGS) entry which is preliminary data.</text>
</comment>
<sequence length="217" mass="22900">MPRTTKRRLSLRAACIFIASFTTVAVTAGVAWAAYTDNMYPTQYLTVGCFSISSPTGPGFCQTDNATVTYYMDSSGSNMLEAVDRSVVNNVMSGEYAPTDLSVSYDSTPSFSGSAETDIVYEESGIGVPASADGGTFCNNAASSIKCDQQYIRIRGGGSYTYGLTCHETGHAVGLTHGDAAAPKRSNTDTKLGCMTTPTDADRTLGANNIENINATY</sequence>
<proteinExistence type="predicted"/>
<reference evidence="3 5" key="2">
    <citation type="submission" date="2023-07" db="EMBL/GenBank/DDBJ databases">
        <title>Sequencing the genomes of 1000 actinobacteria strains.</title>
        <authorList>
            <person name="Klenk H.-P."/>
        </authorList>
    </citation>
    <scope>NUCLEOTIDE SEQUENCE [LARGE SCALE GENOMIC DNA]</scope>
    <source>
        <strain evidence="3 5">DSM 44724</strain>
    </source>
</reference>
<reference evidence="2" key="1">
    <citation type="submission" date="2022-12" db="EMBL/GenBank/DDBJ databases">
        <title>Gycomyces niveus sp.nov., a novel actinomycete isolated from soil in Shouguang.</title>
        <authorList>
            <person name="Yang X."/>
        </authorList>
    </citation>
    <scope>NUCLEOTIDE SEQUENCE</scope>
    <source>
        <strain evidence="2">DSM 44724</strain>
    </source>
</reference>
<evidence type="ECO:0000313" key="5">
    <source>
        <dbReference type="Proteomes" id="UP001183604"/>
    </source>
</evidence>
<dbReference type="Proteomes" id="UP001183604">
    <property type="component" value="Unassembled WGS sequence"/>
</dbReference>
<dbReference type="RefSeq" id="WP_270122426.1">
    <property type="nucleotide sequence ID" value="NZ_BAAAOM010000001.1"/>
</dbReference>
<evidence type="ECO:0008006" key="6">
    <source>
        <dbReference type="Google" id="ProtNLM"/>
    </source>
</evidence>
<evidence type="ECO:0000313" key="4">
    <source>
        <dbReference type="Proteomes" id="UP001145799"/>
    </source>
</evidence>
<evidence type="ECO:0000313" key="3">
    <source>
        <dbReference type="EMBL" id="MDR7340882.1"/>
    </source>
</evidence>
<protein>
    <recommendedName>
        <fullName evidence="6">Matrixin</fullName>
    </recommendedName>
</protein>